<dbReference type="SUPFAM" id="SSF55729">
    <property type="entry name" value="Acyl-CoA N-acyltransferases (Nat)"/>
    <property type="match status" value="1"/>
</dbReference>
<accession>A0A4P7GLS8</accession>
<feature type="domain" description="N-acetyltransferase" evidence="2">
    <location>
        <begin position="6"/>
        <end position="92"/>
    </location>
</feature>
<sequence length="101" mass="11347">MSTTVRDQTEQHRFEILVDGELAGFADYRTRPGRIIFTHAEVDDAYEGQGLASELAQQSLDTARERGLAVIPACPFYAGYIQRHPAYVDLVPEDERAAYDL</sequence>
<dbReference type="EMBL" id="CP038267">
    <property type="protein sequence ID" value="QBR92829.1"/>
    <property type="molecule type" value="Genomic_DNA"/>
</dbReference>
<keyword evidence="4" id="KW-1185">Reference proteome</keyword>
<feature type="domain" description="N-acetyltransferase" evidence="1">
    <location>
        <begin position="1"/>
        <end position="101"/>
    </location>
</feature>
<dbReference type="PROSITE" id="PS51186">
    <property type="entry name" value="GNAT"/>
    <property type="match status" value="1"/>
</dbReference>
<evidence type="ECO:0000313" key="4">
    <source>
        <dbReference type="Proteomes" id="UP000294894"/>
    </source>
</evidence>
<dbReference type="RefSeq" id="WP_135077635.1">
    <property type="nucleotide sequence ID" value="NZ_CP038267.1"/>
</dbReference>
<name>A0A4P7GLS8_9ACTN</name>
<evidence type="ECO:0000259" key="1">
    <source>
        <dbReference type="PROSITE" id="PS51186"/>
    </source>
</evidence>
<dbReference type="OrthoDB" id="5405911at2"/>
<reference evidence="3 4" key="1">
    <citation type="submission" date="2019-03" db="EMBL/GenBank/DDBJ databases">
        <title>Three New Species of Nocardioides, Nocardioides euryhalodurans sp. nov., Nocardioides seonyuensis sp. nov. and Nocardioides eburneoflavus sp. nov., Iolated from Soil.</title>
        <authorList>
            <person name="Roh S.G."/>
            <person name="Lee C."/>
            <person name="Kim M.-K."/>
            <person name="Kim S.B."/>
        </authorList>
    </citation>
    <scope>NUCLEOTIDE SEQUENCE [LARGE SCALE GENOMIC DNA]</scope>
    <source>
        <strain evidence="3 4">MMS17-SY117</strain>
    </source>
</reference>
<evidence type="ECO:0000259" key="2">
    <source>
        <dbReference type="PROSITE" id="PS51729"/>
    </source>
</evidence>
<dbReference type="KEGG" id="noy:EXE57_11495"/>
<evidence type="ECO:0000313" key="3">
    <source>
        <dbReference type="EMBL" id="QBR92829.1"/>
    </source>
</evidence>
<organism evidence="3 4">
    <name type="scientific">Nocardioides euryhalodurans</name>
    <dbReference type="NCBI Taxonomy" id="2518370"/>
    <lineage>
        <taxon>Bacteria</taxon>
        <taxon>Bacillati</taxon>
        <taxon>Actinomycetota</taxon>
        <taxon>Actinomycetes</taxon>
        <taxon>Propionibacteriales</taxon>
        <taxon>Nocardioidaceae</taxon>
        <taxon>Nocardioides</taxon>
    </lineage>
</organism>
<keyword evidence="3" id="KW-0808">Transferase</keyword>
<dbReference type="InterPro" id="IPR031165">
    <property type="entry name" value="GNAT_YJDJ"/>
</dbReference>
<dbReference type="GO" id="GO:0016747">
    <property type="term" value="F:acyltransferase activity, transferring groups other than amino-acyl groups"/>
    <property type="evidence" value="ECO:0007669"/>
    <property type="project" value="InterPro"/>
</dbReference>
<dbReference type="InterPro" id="IPR016181">
    <property type="entry name" value="Acyl_CoA_acyltransferase"/>
</dbReference>
<dbReference type="InterPro" id="IPR000182">
    <property type="entry name" value="GNAT_dom"/>
</dbReference>
<dbReference type="InterPro" id="IPR045057">
    <property type="entry name" value="Gcn5-rel_NAT"/>
</dbReference>
<dbReference type="Pfam" id="PF14542">
    <property type="entry name" value="Acetyltransf_CG"/>
    <property type="match status" value="1"/>
</dbReference>
<dbReference type="CDD" id="cd04301">
    <property type="entry name" value="NAT_SF"/>
    <property type="match status" value="1"/>
</dbReference>
<gene>
    <name evidence="3" type="ORF">EXE57_11495</name>
</gene>
<dbReference type="PANTHER" id="PTHR31435:SF10">
    <property type="entry name" value="BSR4717 PROTEIN"/>
    <property type="match status" value="1"/>
</dbReference>
<dbReference type="Proteomes" id="UP000294894">
    <property type="component" value="Chromosome"/>
</dbReference>
<dbReference type="Gene3D" id="3.40.630.30">
    <property type="match status" value="1"/>
</dbReference>
<protein>
    <submittedName>
        <fullName evidence="3">N-acetyltransferase</fullName>
    </submittedName>
</protein>
<dbReference type="PANTHER" id="PTHR31435">
    <property type="entry name" value="PROTEIN NATD1"/>
    <property type="match status" value="1"/>
</dbReference>
<proteinExistence type="predicted"/>
<dbReference type="PROSITE" id="PS51729">
    <property type="entry name" value="GNAT_YJDJ"/>
    <property type="match status" value="1"/>
</dbReference>
<dbReference type="AlphaFoldDB" id="A0A4P7GLS8"/>